<feature type="chain" id="PRO_5047074810" evidence="2">
    <location>
        <begin position="21"/>
        <end position="213"/>
    </location>
</feature>
<dbReference type="PANTHER" id="PTHR19308">
    <property type="entry name" value="PHOSPHATIDYLCHOLINE TRANSFER PROTEIN"/>
    <property type="match status" value="1"/>
</dbReference>
<dbReference type="InterPro" id="IPR051213">
    <property type="entry name" value="START_lipid_transfer"/>
</dbReference>
<dbReference type="Pfam" id="PF03364">
    <property type="entry name" value="Polyketide_cyc"/>
    <property type="match status" value="1"/>
</dbReference>
<dbReference type="EMBL" id="FNKY01000001">
    <property type="protein sequence ID" value="SDQ42575.1"/>
    <property type="molecule type" value="Genomic_DNA"/>
</dbReference>
<gene>
    <name evidence="4" type="ORF">SAMN05216402_0805</name>
</gene>
<dbReference type="Gene3D" id="3.30.530.20">
    <property type="match status" value="1"/>
</dbReference>
<dbReference type="InterPro" id="IPR023393">
    <property type="entry name" value="START-like_dom_sf"/>
</dbReference>
<dbReference type="InterPro" id="IPR002913">
    <property type="entry name" value="START_lipid-bd_dom"/>
</dbReference>
<organism evidence="4 5">
    <name type="scientific">Nitrosospira multiformis</name>
    <dbReference type="NCBI Taxonomy" id="1231"/>
    <lineage>
        <taxon>Bacteria</taxon>
        <taxon>Pseudomonadati</taxon>
        <taxon>Pseudomonadota</taxon>
        <taxon>Betaproteobacteria</taxon>
        <taxon>Nitrosomonadales</taxon>
        <taxon>Nitrosomonadaceae</taxon>
        <taxon>Nitrosospira</taxon>
    </lineage>
</organism>
<protein>
    <submittedName>
        <fullName evidence="4">Polyketide cyclase / dehydrase and lipid transport</fullName>
    </submittedName>
</protein>
<dbReference type="SUPFAM" id="SSF55961">
    <property type="entry name" value="Bet v1-like"/>
    <property type="match status" value="1"/>
</dbReference>
<feature type="domain" description="START" evidence="3">
    <location>
        <begin position="30"/>
        <end position="187"/>
    </location>
</feature>
<dbReference type="InterPro" id="IPR005031">
    <property type="entry name" value="COQ10_START"/>
</dbReference>
<evidence type="ECO:0000259" key="3">
    <source>
        <dbReference type="PROSITE" id="PS50848"/>
    </source>
</evidence>
<evidence type="ECO:0000313" key="5">
    <source>
        <dbReference type="Proteomes" id="UP000183471"/>
    </source>
</evidence>
<evidence type="ECO:0000256" key="2">
    <source>
        <dbReference type="SAM" id="SignalP"/>
    </source>
</evidence>
<evidence type="ECO:0000313" key="4">
    <source>
        <dbReference type="EMBL" id="SDQ42575.1"/>
    </source>
</evidence>
<sequence>MRFLAISVIVALFAASSVQALDMKSPGADWTEAYRKGELVIFTKDVEAGRRIVAIAEVSAPPEVVFNVLTDFDHYPDFMPYVKESKVLSRMGDSEVVTYARIAPPFVSERDYPLKVRMTRGTPMNGGMFKVEWTASPEARPEVEGVVRVKLNEGSWLVEPLQDGKYTRLTYTLLTNPGGLIPAVVVNMSNTIAIPELFKAVAIRSAEKAAAEK</sequence>
<reference evidence="4 5" key="1">
    <citation type="submission" date="2016-10" db="EMBL/GenBank/DDBJ databases">
        <authorList>
            <person name="Varghese N."/>
            <person name="Submissions S."/>
        </authorList>
    </citation>
    <scope>NUCLEOTIDE SEQUENCE [LARGE SCALE GENOMIC DNA]</scope>
    <source>
        <strain evidence="4 5">Nl1</strain>
    </source>
</reference>
<dbReference type="PROSITE" id="PS50848">
    <property type="entry name" value="START"/>
    <property type="match status" value="1"/>
</dbReference>
<feature type="signal peptide" evidence="2">
    <location>
        <begin position="1"/>
        <end position="20"/>
    </location>
</feature>
<evidence type="ECO:0000256" key="1">
    <source>
        <dbReference type="ARBA" id="ARBA00008918"/>
    </source>
</evidence>
<dbReference type="Proteomes" id="UP000183471">
    <property type="component" value="Unassembled WGS sequence"/>
</dbReference>
<keyword evidence="5" id="KW-1185">Reference proteome</keyword>
<proteinExistence type="inferred from homology"/>
<comment type="caution">
    <text evidence="4">The sequence shown here is derived from an EMBL/GenBank/DDBJ whole genome shotgun (WGS) entry which is preliminary data.</text>
</comment>
<name>A0ABY0TDB1_9PROT</name>
<dbReference type="RefSeq" id="WP_074630904.1">
    <property type="nucleotide sequence ID" value="NZ_FNKY01000001.1"/>
</dbReference>
<accession>A0ABY0TDB1</accession>
<keyword evidence="2" id="KW-0732">Signal</keyword>
<comment type="similarity">
    <text evidence="1">Belongs to the ribosome association toxin RatA family.</text>
</comment>
<dbReference type="PANTHER" id="PTHR19308:SF14">
    <property type="entry name" value="START DOMAIN-CONTAINING PROTEIN"/>
    <property type="match status" value="1"/>
</dbReference>